<keyword evidence="2" id="KW-0812">Transmembrane</keyword>
<keyword evidence="2" id="KW-0472">Membrane</keyword>
<evidence type="ECO:0000313" key="3">
    <source>
        <dbReference type="EMBL" id="CAK0852775.1"/>
    </source>
</evidence>
<organism evidence="3 4">
    <name type="scientific">Prorocentrum cordatum</name>
    <dbReference type="NCBI Taxonomy" id="2364126"/>
    <lineage>
        <taxon>Eukaryota</taxon>
        <taxon>Sar</taxon>
        <taxon>Alveolata</taxon>
        <taxon>Dinophyceae</taxon>
        <taxon>Prorocentrales</taxon>
        <taxon>Prorocentraceae</taxon>
        <taxon>Prorocentrum</taxon>
    </lineage>
</organism>
<feature type="transmembrane region" description="Helical" evidence="2">
    <location>
        <begin position="109"/>
        <end position="133"/>
    </location>
</feature>
<feature type="region of interest" description="Disordered" evidence="1">
    <location>
        <begin position="157"/>
        <end position="196"/>
    </location>
</feature>
<accession>A0ABN9U301</accession>
<evidence type="ECO:0008006" key="5">
    <source>
        <dbReference type="Google" id="ProtNLM"/>
    </source>
</evidence>
<evidence type="ECO:0000256" key="2">
    <source>
        <dbReference type="SAM" id="Phobius"/>
    </source>
</evidence>
<dbReference type="EMBL" id="CAUYUJ010015340">
    <property type="protein sequence ID" value="CAK0852775.1"/>
    <property type="molecule type" value="Genomic_DNA"/>
</dbReference>
<keyword evidence="4" id="KW-1185">Reference proteome</keyword>
<feature type="compositionally biased region" description="Low complexity" evidence="1">
    <location>
        <begin position="171"/>
        <end position="180"/>
    </location>
</feature>
<comment type="caution">
    <text evidence="3">The sequence shown here is derived from an EMBL/GenBank/DDBJ whole genome shotgun (WGS) entry which is preliminary data.</text>
</comment>
<sequence>MGPRCRTGGCARTHPVQVLFRPRPRLKSSCFSSSSSCSSRGPLLVFCARALETSAASIARSPSARLPRQRQRPAIGGLPSLEAARVRLRAAVRGSSVCLSDGVRTLDSFSIASLSIALTVVASSFVACLMPLWSVSDALRRGRCIARPARGTVAVRSARQGLAAEGRRQARTGQARASASEGEDGSQGAAPDTLAS</sequence>
<dbReference type="Proteomes" id="UP001189429">
    <property type="component" value="Unassembled WGS sequence"/>
</dbReference>
<reference evidence="3" key="1">
    <citation type="submission" date="2023-10" db="EMBL/GenBank/DDBJ databases">
        <authorList>
            <person name="Chen Y."/>
            <person name="Shah S."/>
            <person name="Dougan E. K."/>
            <person name="Thang M."/>
            <person name="Chan C."/>
        </authorList>
    </citation>
    <scope>NUCLEOTIDE SEQUENCE [LARGE SCALE GENOMIC DNA]</scope>
</reference>
<evidence type="ECO:0000313" key="4">
    <source>
        <dbReference type="Proteomes" id="UP001189429"/>
    </source>
</evidence>
<protein>
    <recommendedName>
        <fullName evidence="5">Transmembrane protein</fullName>
    </recommendedName>
</protein>
<name>A0ABN9U301_9DINO</name>
<proteinExistence type="predicted"/>
<gene>
    <name evidence="3" type="ORF">PCOR1329_LOCUS44451</name>
</gene>
<keyword evidence="2" id="KW-1133">Transmembrane helix</keyword>
<evidence type="ECO:0000256" key="1">
    <source>
        <dbReference type="SAM" id="MobiDB-lite"/>
    </source>
</evidence>